<evidence type="ECO:0000313" key="6">
    <source>
        <dbReference type="EMBL" id="AKU90439.1"/>
    </source>
</evidence>
<organism evidence="6 7">
    <name type="scientific">Vulgatibacter incomptus</name>
    <dbReference type="NCBI Taxonomy" id="1391653"/>
    <lineage>
        <taxon>Bacteria</taxon>
        <taxon>Pseudomonadati</taxon>
        <taxon>Myxococcota</taxon>
        <taxon>Myxococcia</taxon>
        <taxon>Myxococcales</taxon>
        <taxon>Cystobacterineae</taxon>
        <taxon>Vulgatibacteraceae</taxon>
        <taxon>Vulgatibacter</taxon>
    </lineage>
</organism>
<feature type="domain" description="Solute-binding protein family 5" evidence="5">
    <location>
        <begin position="92"/>
        <end position="474"/>
    </location>
</feature>
<dbReference type="Proteomes" id="UP000055590">
    <property type="component" value="Chromosome"/>
</dbReference>
<dbReference type="STRING" id="1391653.AKJ08_0826"/>
<dbReference type="GO" id="GO:0015833">
    <property type="term" value="P:peptide transport"/>
    <property type="evidence" value="ECO:0007669"/>
    <property type="project" value="TreeGrafter"/>
</dbReference>
<dbReference type="PANTHER" id="PTHR30290:SF10">
    <property type="entry name" value="PERIPLASMIC OLIGOPEPTIDE-BINDING PROTEIN-RELATED"/>
    <property type="match status" value="1"/>
</dbReference>
<keyword evidence="4" id="KW-0732">Signal</keyword>
<sequence>MRAAALDRDPPTLIPRLLLSCLSIALLLPSCKRDGATYGPASRPRHENVFYLGGGAEPESIDPGKAYDSPGFNVSRNLFEGLMRYDPRTLKPLPGVADRYEESEDGKHFLFHLRPDAKWSNGRPVTAADFEWSWKRVLAPETGAQYAALLWDLEGGKAFADGIGPADAVGLKALDDRTLEVKLERPIPWFVELLSFGPFTPVPREIVEKWGIEWTRPEHIVTNGPFVLSKWVINYEIELGKSLTYWGRDEVRLDKAVFVVSDDNYAMMRLYRTGELDWIGSDTKPPQEYLDYLATRSDYRTSRDLTTYFYWFNLRDDSPASALKDKRVRKALDMSIDKESIVKFVMRGGERPAGTVVPDLFVDEGYVPPPGNPYDPEGARKLLAAAGYGPGGKRMPPIELIYNTHEGHRMVAEALQQMWKKELGIDVEIVNQEWKVYMNNRTEGYFQIARAGWTGDFQDPYSFLSMFVTGAEMNEARWSNAEYDRLIDEALTRLDTKSRYELYAKAEAILVDELPVLPVYFYSQKTLQGSWVKGWYPNAQDIHPLRDIWLESK</sequence>
<protein>
    <submittedName>
        <fullName evidence="6">Oligopeptide ABC transporter, periplasmic oligopeptide-binding protein OppA</fullName>
    </submittedName>
</protein>
<comment type="similarity">
    <text evidence="2">Belongs to the bacterial solute-binding protein 5 family.</text>
</comment>
<dbReference type="InterPro" id="IPR030678">
    <property type="entry name" value="Peptide/Ni-bd"/>
</dbReference>
<dbReference type="Pfam" id="PF00496">
    <property type="entry name" value="SBP_bac_5"/>
    <property type="match status" value="1"/>
</dbReference>
<dbReference type="SUPFAM" id="SSF53850">
    <property type="entry name" value="Periplasmic binding protein-like II"/>
    <property type="match status" value="1"/>
</dbReference>
<dbReference type="PANTHER" id="PTHR30290">
    <property type="entry name" value="PERIPLASMIC BINDING COMPONENT OF ABC TRANSPORTER"/>
    <property type="match status" value="1"/>
</dbReference>
<dbReference type="AlphaFoldDB" id="A0A0K1PBD5"/>
<evidence type="ECO:0000256" key="2">
    <source>
        <dbReference type="ARBA" id="ARBA00005695"/>
    </source>
</evidence>
<dbReference type="KEGG" id="vin:AKJ08_0826"/>
<dbReference type="EMBL" id="CP012332">
    <property type="protein sequence ID" value="AKU90439.1"/>
    <property type="molecule type" value="Genomic_DNA"/>
</dbReference>
<reference evidence="6 7" key="1">
    <citation type="submission" date="2015-08" db="EMBL/GenBank/DDBJ databases">
        <authorList>
            <person name="Babu N.S."/>
            <person name="Beckwith C.J."/>
            <person name="Beseler K.G."/>
            <person name="Brison A."/>
            <person name="Carone J.V."/>
            <person name="Caskin T.P."/>
            <person name="Diamond M."/>
            <person name="Durham M.E."/>
            <person name="Foxe J.M."/>
            <person name="Go M."/>
            <person name="Henderson B.A."/>
            <person name="Jones I.B."/>
            <person name="McGettigan J.A."/>
            <person name="Micheletti S.J."/>
            <person name="Nasrallah M.E."/>
            <person name="Ortiz D."/>
            <person name="Piller C.R."/>
            <person name="Privatt S.R."/>
            <person name="Schneider S.L."/>
            <person name="Sharp S."/>
            <person name="Smith T.C."/>
            <person name="Stanton J.D."/>
            <person name="Ullery H.E."/>
            <person name="Wilson R.J."/>
            <person name="Serrano M.G."/>
            <person name="Buck G."/>
            <person name="Lee V."/>
            <person name="Wang Y."/>
            <person name="Carvalho R."/>
            <person name="Voegtly L."/>
            <person name="Shi R."/>
            <person name="Duckworth R."/>
            <person name="Johnson A."/>
            <person name="Loviza R."/>
            <person name="Walstead R."/>
            <person name="Shah Z."/>
            <person name="Kiflezghi M."/>
            <person name="Wade K."/>
            <person name="Ball S.L."/>
            <person name="Bradley K.W."/>
            <person name="Asai D.J."/>
            <person name="Bowman C.A."/>
            <person name="Russell D.A."/>
            <person name="Pope W.H."/>
            <person name="Jacobs-Sera D."/>
            <person name="Hendrix R.W."/>
            <person name="Hatfull G.F."/>
        </authorList>
    </citation>
    <scope>NUCLEOTIDE SEQUENCE [LARGE SCALE GENOMIC DNA]</scope>
    <source>
        <strain evidence="6 7">DSM 27710</strain>
    </source>
</reference>
<comment type="subcellular location">
    <subcellularLocation>
        <location evidence="1">Cell envelope</location>
    </subcellularLocation>
</comment>
<dbReference type="OrthoDB" id="9772924at2"/>
<dbReference type="Gene3D" id="3.90.76.10">
    <property type="entry name" value="Dipeptide-binding Protein, Domain 1"/>
    <property type="match status" value="1"/>
</dbReference>
<keyword evidence="3" id="KW-0813">Transport</keyword>
<gene>
    <name evidence="6" type="ORF">AKJ08_0826</name>
</gene>
<dbReference type="InterPro" id="IPR039424">
    <property type="entry name" value="SBP_5"/>
</dbReference>
<dbReference type="GO" id="GO:0030288">
    <property type="term" value="C:outer membrane-bounded periplasmic space"/>
    <property type="evidence" value="ECO:0007669"/>
    <property type="project" value="UniProtKB-ARBA"/>
</dbReference>
<dbReference type="FunFam" id="3.90.76.10:FF:000001">
    <property type="entry name" value="Oligopeptide ABC transporter substrate-binding protein"/>
    <property type="match status" value="1"/>
</dbReference>
<name>A0A0K1PBD5_9BACT</name>
<dbReference type="InterPro" id="IPR000914">
    <property type="entry name" value="SBP_5_dom"/>
</dbReference>
<proteinExistence type="inferred from homology"/>
<dbReference type="PIRSF" id="PIRSF002741">
    <property type="entry name" value="MppA"/>
    <property type="match status" value="1"/>
</dbReference>
<dbReference type="Gene3D" id="3.40.190.10">
    <property type="entry name" value="Periplasmic binding protein-like II"/>
    <property type="match status" value="1"/>
</dbReference>
<dbReference type="PATRIC" id="fig|1391653.3.peg.850"/>
<dbReference type="CDD" id="cd08504">
    <property type="entry name" value="PBP2_OppA"/>
    <property type="match status" value="1"/>
</dbReference>
<keyword evidence="7" id="KW-1185">Reference proteome</keyword>
<evidence type="ECO:0000313" key="7">
    <source>
        <dbReference type="Proteomes" id="UP000055590"/>
    </source>
</evidence>
<evidence type="ECO:0000256" key="1">
    <source>
        <dbReference type="ARBA" id="ARBA00004196"/>
    </source>
</evidence>
<dbReference type="Gene3D" id="3.10.105.10">
    <property type="entry name" value="Dipeptide-binding Protein, Domain 3"/>
    <property type="match status" value="1"/>
</dbReference>
<evidence type="ECO:0000256" key="4">
    <source>
        <dbReference type="ARBA" id="ARBA00022729"/>
    </source>
</evidence>
<evidence type="ECO:0000256" key="3">
    <source>
        <dbReference type="ARBA" id="ARBA00022448"/>
    </source>
</evidence>
<accession>A0A0K1PBD5</accession>
<dbReference type="GO" id="GO:1904680">
    <property type="term" value="F:peptide transmembrane transporter activity"/>
    <property type="evidence" value="ECO:0007669"/>
    <property type="project" value="TreeGrafter"/>
</dbReference>
<dbReference type="FunFam" id="3.10.105.10:FF:000001">
    <property type="entry name" value="Oligopeptide ABC transporter, oligopeptide-binding protein"/>
    <property type="match status" value="1"/>
</dbReference>
<dbReference type="GO" id="GO:0043190">
    <property type="term" value="C:ATP-binding cassette (ABC) transporter complex"/>
    <property type="evidence" value="ECO:0007669"/>
    <property type="project" value="InterPro"/>
</dbReference>
<evidence type="ECO:0000259" key="5">
    <source>
        <dbReference type="Pfam" id="PF00496"/>
    </source>
</evidence>